<dbReference type="InterPro" id="IPR051010">
    <property type="entry name" value="BCAA_transport"/>
</dbReference>
<evidence type="ECO:0000313" key="5">
    <source>
        <dbReference type="EMBL" id="KYC40946.1"/>
    </source>
</evidence>
<dbReference type="Gene3D" id="3.40.50.2300">
    <property type="match status" value="2"/>
</dbReference>
<dbReference type="OrthoDB" id="446586at2"/>
<dbReference type="EMBL" id="ANNX02000026">
    <property type="protein sequence ID" value="KYC40946.1"/>
    <property type="molecule type" value="Genomic_DNA"/>
</dbReference>
<proteinExistence type="inferred from homology"/>
<dbReference type="InterPro" id="IPR028082">
    <property type="entry name" value="Peripla_BP_I"/>
</dbReference>
<dbReference type="PANTHER" id="PTHR30483:SF6">
    <property type="entry name" value="PERIPLASMIC BINDING PROTEIN OF ABC TRANSPORTER FOR NATURAL AMINO ACIDS"/>
    <property type="match status" value="1"/>
</dbReference>
<dbReference type="STRING" id="128403.WA1_25365"/>
<sequence length="520" mass="57018">MAEWRITFAWIALFLVSVLLLGLLCFGTLWSGQRWVAEERISFGEKSLIPGKPSSNKTDGMNRIKEKDWQQAQTYLDKSLNEFLNDPEARIFSNNAEIGTAESYTIAVSVPLLKEKNNSLENYNNSLEILRGVAQAQNEFNSTRGRSQARLKVAIASDDNDPKVAKQVATALANNSDVLGVVGHYASGVTIAAKDIYTSEKLVAITPISTSVDLTKNFHPSKNSKPYIFRTVPSDSDTAQALKNYMFQNLNKNNNVTIFYNSNSNYSKSLACEFRNAVVDAKEQKCDFKNSDLNAKGQVREVNWYDLYEQNFNAALSVKQAIDKGTQVLMLAADTSTLPKALEVIRSAKGKNLNILAGDDVYTPDTLKVGDTAVGMVVAAFWHIDRAPNRNFVSKSQKLWGEGAIVNWRTALAYDATQALIAAIQSNLTRSGIQQALSSGKLKITGASGDIEFLPSGDRKNPKVELVKIVCTNSSSTSYKFVSVAAYEDKRSGDCPGSLTNNSSPTPTPWPIPTATPTFD</sequence>
<feature type="domain" description="Leucine-binding protein" evidence="4">
    <location>
        <begin position="130"/>
        <end position="468"/>
    </location>
</feature>
<evidence type="ECO:0000256" key="2">
    <source>
        <dbReference type="ARBA" id="ARBA00022729"/>
    </source>
</evidence>
<accession>A0A139X8D5</accession>
<keyword evidence="6" id="KW-1185">Reference proteome</keyword>
<dbReference type="AlphaFoldDB" id="A0A139X8D5"/>
<dbReference type="SUPFAM" id="SSF53822">
    <property type="entry name" value="Periplasmic binding protein-like I"/>
    <property type="match status" value="1"/>
</dbReference>
<dbReference type="CDD" id="cd06268">
    <property type="entry name" value="PBP1_ABC_transporter_LIVBP-like"/>
    <property type="match status" value="1"/>
</dbReference>
<evidence type="ECO:0000313" key="6">
    <source>
        <dbReference type="Proteomes" id="UP000076925"/>
    </source>
</evidence>
<reference evidence="5 6" key="1">
    <citation type="journal article" date="2013" name="Genome Biol. Evol.">
        <title>Genomes of Stigonematalean cyanobacteria (subsection V) and the evolution of oxygenic photosynthesis from prokaryotes to plastids.</title>
        <authorList>
            <person name="Dagan T."/>
            <person name="Roettger M."/>
            <person name="Stucken K."/>
            <person name="Landan G."/>
            <person name="Koch R."/>
            <person name="Major P."/>
            <person name="Gould S.B."/>
            <person name="Goremykin V.V."/>
            <person name="Rippka R."/>
            <person name="Tandeau de Marsac N."/>
            <person name="Gugger M."/>
            <person name="Lockhart P.J."/>
            <person name="Allen J.F."/>
            <person name="Brune I."/>
            <person name="Maus I."/>
            <person name="Puhler A."/>
            <person name="Martin W.F."/>
        </authorList>
    </citation>
    <scope>NUCLEOTIDE SEQUENCE [LARGE SCALE GENOMIC DNA]</scope>
    <source>
        <strain evidence="5 6">PCC 7110</strain>
    </source>
</reference>
<gene>
    <name evidence="5" type="ORF">WA1_25365</name>
</gene>
<feature type="region of interest" description="Disordered" evidence="3">
    <location>
        <begin position="491"/>
        <end position="520"/>
    </location>
</feature>
<comment type="caution">
    <text evidence="5">The sequence shown here is derived from an EMBL/GenBank/DDBJ whole genome shotgun (WGS) entry which is preliminary data.</text>
</comment>
<dbReference type="Pfam" id="PF13458">
    <property type="entry name" value="Peripla_BP_6"/>
    <property type="match status" value="1"/>
</dbReference>
<comment type="similarity">
    <text evidence="1">Belongs to the leucine-binding protein family.</text>
</comment>
<protein>
    <recommendedName>
        <fullName evidence="4">Leucine-binding protein domain-containing protein</fullName>
    </recommendedName>
</protein>
<dbReference type="Proteomes" id="UP000076925">
    <property type="component" value="Unassembled WGS sequence"/>
</dbReference>
<evidence type="ECO:0000256" key="1">
    <source>
        <dbReference type="ARBA" id="ARBA00010062"/>
    </source>
</evidence>
<evidence type="ECO:0000256" key="3">
    <source>
        <dbReference type="SAM" id="MobiDB-lite"/>
    </source>
</evidence>
<dbReference type="RefSeq" id="WP_017739727.1">
    <property type="nucleotide sequence ID" value="NZ_KQ976354.1"/>
</dbReference>
<dbReference type="PANTHER" id="PTHR30483">
    <property type="entry name" value="LEUCINE-SPECIFIC-BINDING PROTEIN"/>
    <property type="match status" value="1"/>
</dbReference>
<evidence type="ECO:0000259" key="4">
    <source>
        <dbReference type="Pfam" id="PF13458"/>
    </source>
</evidence>
<organism evidence="5 6">
    <name type="scientific">Scytonema hofmannii PCC 7110</name>
    <dbReference type="NCBI Taxonomy" id="128403"/>
    <lineage>
        <taxon>Bacteria</taxon>
        <taxon>Bacillati</taxon>
        <taxon>Cyanobacteriota</taxon>
        <taxon>Cyanophyceae</taxon>
        <taxon>Nostocales</taxon>
        <taxon>Scytonemataceae</taxon>
        <taxon>Scytonema</taxon>
    </lineage>
</organism>
<keyword evidence="2" id="KW-0732">Signal</keyword>
<dbReference type="InterPro" id="IPR028081">
    <property type="entry name" value="Leu-bd"/>
</dbReference>
<name>A0A139X8D5_9CYAN</name>